<comment type="caution">
    <text evidence="1">The sequence shown here is derived from an EMBL/GenBank/DDBJ whole genome shotgun (WGS) entry which is preliminary data.</text>
</comment>
<evidence type="ECO:0000313" key="2">
    <source>
        <dbReference type="Proteomes" id="UP000217163"/>
    </source>
</evidence>
<protein>
    <submittedName>
        <fullName evidence="1">Uncharacterized protein</fullName>
    </submittedName>
</protein>
<dbReference type="EMBL" id="NKQU01000657">
    <property type="protein sequence ID" value="OZI83006.1"/>
    <property type="molecule type" value="Genomic_DNA"/>
</dbReference>
<organism evidence="1 2">
    <name type="scientific">Pseudomonas avellanae</name>
    <dbReference type="NCBI Taxonomy" id="46257"/>
    <lineage>
        <taxon>Bacteria</taxon>
        <taxon>Pseudomonadati</taxon>
        <taxon>Pseudomonadota</taxon>
        <taxon>Gammaproteobacteria</taxon>
        <taxon>Pseudomonadales</taxon>
        <taxon>Pseudomonadaceae</taxon>
        <taxon>Pseudomonas</taxon>
    </lineage>
</organism>
<accession>A0A261W9Z1</accession>
<gene>
    <name evidence="1" type="ORF">CFN58_34270</name>
</gene>
<dbReference type="AlphaFoldDB" id="A0A261W9Z1"/>
<proteinExistence type="predicted"/>
<evidence type="ECO:0000313" key="1">
    <source>
        <dbReference type="EMBL" id="OZI83006.1"/>
    </source>
</evidence>
<dbReference type="Proteomes" id="UP000217163">
    <property type="component" value="Unassembled WGS sequence"/>
</dbReference>
<sequence>MLVFVFVFVFVFVSSPRILGAQRPSKLLYYRDATYCQALGDRETDTAIRTHLEPITSAISPERSIVN</sequence>
<reference evidence="2" key="1">
    <citation type="journal article" date="2016" name="Sci. Rep.">
        <title>Genome analysis of the kiwifruit canker pathogen Pseudomonas syringae pv. actinidiae biovar 5.</title>
        <authorList>
            <person name="Fujikawa T."/>
            <person name="Sawada H."/>
        </authorList>
    </citation>
    <scope>NUCLEOTIDE SEQUENCE [LARGE SCALE GENOMIC DNA]</scope>
    <source>
        <strain evidence="2">MAFF 212061</strain>
    </source>
</reference>
<name>A0A261W9Z1_9PSED</name>